<dbReference type="PANTHER" id="PTHR30204">
    <property type="entry name" value="REDOX-CYCLING DRUG-SENSING TRANSCRIPTIONAL ACTIVATOR SOXR"/>
    <property type="match status" value="1"/>
</dbReference>
<dbReference type="PROSITE" id="PS50937">
    <property type="entry name" value="HTH_MERR_2"/>
    <property type="match status" value="1"/>
</dbReference>
<dbReference type="InterPro" id="IPR009061">
    <property type="entry name" value="DNA-bd_dom_put_sf"/>
</dbReference>
<dbReference type="SUPFAM" id="SSF46955">
    <property type="entry name" value="Putative DNA-binding domain"/>
    <property type="match status" value="1"/>
</dbReference>
<accession>A0ABW7U9X4</accession>
<dbReference type="InterPro" id="IPR011256">
    <property type="entry name" value="Reg_factor_effector_dom_sf"/>
</dbReference>
<dbReference type="InterPro" id="IPR029442">
    <property type="entry name" value="GyrI-like"/>
</dbReference>
<dbReference type="InterPro" id="IPR000551">
    <property type="entry name" value="MerR-type_HTH_dom"/>
</dbReference>
<dbReference type="PANTHER" id="PTHR30204:SF97">
    <property type="entry name" value="MERR FAMILY REGULATORY PROTEIN"/>
    <property type="match status" value="1"/>
</dbReference>
<dbReference type="Gene3D" id="3.20.80.10">
    <property type="entry name" value="Regulatory factor, effector binding domain"/>
    <property type="match status" value="1"/>
</dbReference>
<dbReference type="InterPro" id="IPR010499">
    <property type="entry name" value="AraC_E-bd"/>
</dbReference>
<dbReference type="SUPFAM" id="SSF55136">
    <property type="entry name" value="Probable bacterial effector-binding domain"/>
    <property type="match status" value="1"/>
</dbReference>
<name>A0ABW7U9X4_9ACTN</name>
<proteinExistence type="predicted"/>
<dbReference type="RefSeq" id="WP_398710288.1">
    <property type="nucleotide sequence ID" value="NZ_JBIRUI010000007.1"/>
</dbReference>
<evidence type="ECO:0000259" key="3">
    <source>
        <dbReference type="PROSITE" id="PS50937"/>
    </source>
</evidence>
<dbReference type="InterPro" id="IPR047057">
    <property type="entry name" value="MerR_fam"/>
</dbReference>
<dbReference type="SMART" id="SM00871">
    <property type="entry name" value="AraC_E_bind"/>
    <property type="match status" value="1"/>
</dbReference>
<comment type="caution">
    <text evidence="4">The sequence shown here is derived from an EMBL/GenBank/DDBJ whole genome shotgun (WGS) entry which is preliminary data.</text>
</comment>
<organism evidence="4 5">
    <name type="scientific">Streptomyces litmocidini</name>
    <dbReference type="NCBI Taxonomy" id="67318"/>
    <lineage>
        <taxon>Bacteria</taxon>
        <taxon>Bacillati</taxon>
        <taxon>Actinomycetota</taxon>
        <taxon>Actinomycetes</taxon>
        <taxon>Kitasatosporales</taxon>
        <taxon>Streptomycetaceae</taxon>
        <taxon>Streptomyces</taxon>
    </lineage>
</organism>
<feature type="domain" description="HTH merR-type" evidence="3">
    <location>
        <begin position="1"/>
        <end position="71"/>
    </location>
</feature>
<dbReference type="Proteomes" id="UP001611339">
    <property type="component" value="Unassembled WGS sequence"/>
</dbReference>
<keyword evidence="5" id="KW-1185">Reference proteome</keyword>
<sequence>MFTIGDFARHGRVSVRMLRHYDAVGLLRPAHVDPHSGYRFYSADQLAQLNRVIALKDLGFTLEQVGAILRDELGAEELRGMLRLRQAELEAAVEAARARLAQVGARLRAIESEGRMSTQDVVVKKIPAVRVAELRAVAASFGPHDIGPVIGPLYEELCGRLEAAGLTGFGPGIAYYEDAGRGDGSVLVHAAMTVPDGTVVEGVEVHVLPGVEEAATVVHRGSMDTVLPTAQTLARWIETNGYVSQHYARELYLECPEDRSRWVTEIQEPIVRA</sequence>
<feature type="coiled-coil region" evidence="2">
    <location>
        <begin position="86"/>
        <end position="113"/>
    </location>
</feature>
<evidence type="ECO:0000313" key="5">
    <source>
        <dbReference type="Proteomes" id="UP001611339"/>
    </source>
</evidence>
<dbReference type="Pfam" id="PF06445">
    <property type="entry name" value="GyrI-like"/>
    <property type="match status" value="1"/>
</dbReference>
<dbReference type="CDD" id="cd01107">
    <property type="entry name" value="HTH_BmrR"/>
    <property type="match status" value="1"/>
</dbReference>
<dbReference type="Pfam" id="PF13411">
    <property type="entry name" value="MerR_1"/>
    <property type="match status" value="1"/>
</dbReference>
<evidence type="ECO:0000256" key="1">
    <source>
        <dbReference type="ARBA" id="ARBA00023125"/>
    </source>
</evidence>
<gene>
    <name evidence="4" type="ORF">ACH407_18860</name>
</gene>
<dbReference type="EMBL" id="JBIRUI010000007">
    <property type="protein sequence ID" value="MFI1715619.1"/>
    <property type="molecule type" value="Genomic_DNA"/>
</dbReference>
<keyword evidence="2" id="KW-0175">Coiled coil</keyword>
<dbReference type="SMART" id="SM00422">
    <property type="entry name" value="HTH_MERR"/>
    <property type="match status" value="1"/>
</dbReference>
<keyword evidence="1" id="KW-0238">DNA-binding</keyword>
<protein>
    <submittedName>
        <fullName evidence="4">MerR family transcriptional regulator</fullName>
    </submittedName>
</protein>
<dbReference type="Gene3D" id="1.10.1660.10">
    <property type="match status" value="1"/>
</dbReference>
<reference evidence="4 5" key="1">
    <citation type="submission" date="2024-10" db="EMBL/GenBank/DDBJ databases">
        <title>The Natural Products Discovery Center: Release of the First 8490 Sequenced Strains for Exploring Actinobacteria Biosynthetic Diversity.</title>
        <authorList>
            <person name="Kalkreuter E."/>
            <person name="Kautsar S.A."/>
            <person name="Yang D."/>
            <person name="Bader C.D."/>
            <person name="Teijaro C.N."/>
            <person name="Fluegel L."/>
            <person name="Davis C.M."/>
            <person name="Simpson J.R."/>
            <person name="Lauterbach L."/>
            <person name="Steele A.D."/>
            <person name="Gui C."/>
            <person name="Meng S."/>
            <person name="Li G."/>
            <person name="Viehrig K."/>
            <person name="Ye F."/>
            <person name="Su P."/>
            <person name="Kiefer A.F."/>
            <person name="Nichols A."/>
            <person name="Cepeda A.J."/>
            <person name="Yan W."/>
            <person name="Fan B."/>
            <person name="Jiang Y."/>
            <person name="Adhikari A."/>
            <person name="Zheng C.-J."/>
            <person name="Schuster L."/>
            <person name="Cowan T.M."/>
            <person name="Smanski M.J."/>
            <person name="Chevrette M.G."/>
            <person name="De Carvalho L.P.S."/>
            <person name="Shen B."/>
        </authorList>
    </citation>
    <scope>NUCLEOTIDE SEQUENCE [LARGE SCALE GENOMIC DNA]</scope>
    <source>
        <strain evidence="4 5">NPDC020602</strain>
    </source>
</reference>
<evidence type="ECO:0000313" key="4">
    <source>
        <dbReference type="EMBL" id="MFI1715619.1"/>
    </source>
</evidence>
<evidence type="ECO:0000256" key="2">
    <source>
        <dbReference type="SAM" id="Coils"/>
    </source>
</evidence>